<dbReference type="Gene3D" id="3.20.20.80">
    <property type="entry name" value="Glycosidases"/>
    <property type="match status" value="1"/>
</dbReference>
<dbReference type="Gene3D" id="2.60.120.260">
    <property type="entry name" value="Galactose-binding domain-like"/>
    <property type="match status" value="1"/>
</dbReference>
<dbReference type="InterPro" id="IPR017853">
    <property type="entry name" value="GH"/>
</dbReference>
<dbReference type="InterPro" id="IPR006103">
    <property type="entry name" value="Glyco_hydro_2_cat"/>
</dbReference>
<dbReference type="GO" id="GO:0009341">
    <property type="term" value="C:beta-galactosidase complex"/>
    <property type="evidence" value="ECO:0007669"/>
    <property type="project" value="TreeGrafter"/>
</dbReference>
<evidence type="ECO:0000256" key="3">
    <source>
        <dbReference type="ARBA" id="ARBA00012756"/>
    </source>
</evidence>
<dbReference type="PATRIC" id="fig|1339316.3.peg.2117"/>
<comment type="similarity">
    <text evidence="2">Belongs to the glycosyl hydrolase 2 family.</text>
</comment>
<dbReference type="InterPro" id="IPR006102">
    <property type="entry name" value="Ig-like_GH2"/>
</dbReference>
<organism evidence="8 9">
    <name type="scientific">Bacteroides fragilis str. 3998T(B)3</name>
    <dbReference type="NCBI Taxonomy" id="1339316"/>
    <lineage>
        <taxon>Bacteria</taxon>
        <taxon>Pseudomonadati</taxon>
        <taxon>Bacteroidota</taxon>
        <taxon>Bacteroidia</taxon>
        <taxon>Bacteroidales</taxon>
        <taxon>Bacteroidaceae</taxon>
        <taxon>Bacteroides</taxon>
    </lineage>
</organism>
<feature type="domain" description="Glycoside hydrolase family 2 immunoglobulin-like beta-sandwich" evidence="6">
    <location>
        <begin position="209"/>
        <end position="309"/>
    </location>
</feature>
<keyword evidence="4 8" id="KW-0378">Hydrolase</keyword>
<accession>A0A015V6V5</accession>
<dbReference type="Proteomes" id="UP000020773">
    <property type="component" value="Unassembled WGS sequence"/>
</dbReference>
<dbReference type="GO" id="GO:0005990">
    <property type="term" value="P:lactose catabolic process"/>
    <property type="evidence" value="ECO:0007669"/>
    <property type="project" value="TreeGrafter"/>
</dbReference>
<dbReference type="PANTHER" id="PTHR46323:SF2">
    <property type="entry name" value="BETA-GALACTOSIDASE"/>
    <property type="match status" value="1"/>
</dbReference>
<comment type="caution">
    <text evidence="8">The sequence shown here is derived from an EMBL/GenBank/DDBJ whole genome shotgun (WGS) entry which is preliminary data.</text>
</comment>
<gene>
    <name evidence="8" type="ORF">M125_2204</name>
</gene>
<keyword evidence="5" id="KW-0326">Glycosidase</keyword>
<evidence type="ECO:0000259" key="6">
    <source>
        <dbReference type="Pfam" id="PF00703"/>
    </source>
</evidence>
<evidence type="ECO:0000256" key="1">
    <source>
        <dbReference type="ARBA" id="ARBA00001412"/>
    </source>
</evidence>
<evidence type="ECO:0000256" key="2">
    <source>
        <dbReference type="ARBA" id="ARBA00007401"/>
    </source>
</evidence>
<dbReference type="Pfam" id="PF00703">
    <property type="entry name" value="Glyco_hydro_2"/>
    <property type="match status" value="1"/>
</dbReference>
<dbReference type="Gene3D" id="2.60.40.10">
    <property type="entry name" value="Immunoglobulins"/>
    <property type="match status" value="1"/>
</dbReference>
<evidence type="ECO:0000313" key="8">
    <source>
        <dbReference type="EMBL" id="EXY91091.1"/>
    </source>
</evidence>
<evidence type="ECO:0000256" key="5">
    <source>
        <dbReference type="ARBA" id="ARBA00023295"/>
    </source>
</evidence>
<dbReference type="InterPro" id="IPR008979">
    <property type="entry name" value="Galactose-bd-like_sf"/>
</dbReference>
<dbReference type="InterPro" id="IPR050347">
    <property type="entry name" value="Bact_Beta-galactosidase"/>
</dbReference>
<comment type="catalytic activity">
    <reaction evidence="1">
        <text>Hydrolysis of terminal non-reducing beta-D-galactose residues in beta-D-galactosides.</text>
        <dbReference type="EC" id="3.2.1.23"/>
    </reaction>
</comment>
<feature type="domain" description="Glycoside hydrolase family 2 catalytic" evidence="7">
    <location>
        <begin position="312"/>
        <end position="460"/>
    </location>
</feature>
<dbReference type="PROSITE" id="PS51257">
    <property type="entry name" value="PROKAR_LIPOPROTEIN"/>
    <property type="match status" value="1"/>
</dbReference>
<dbReference type="EC" id="3.2.1.23" evidence="3"/>
<protein>
    <recommendedName>
        <fullName evidence="3">beta-galactosidase</fullName>
        <ecNumber evidence="3">3.2.1.23</ecNumber>
    </recommendedName>
</protein>
<dbReference type="SUPFAM" id="SSF51445">
    <property type="entry name" value="(Trans)glycosidases"/>
    <property type="match status" value="1"/>
</dbReference>
<dbReference type="Pfam" id="PF02836">
    <property type="entry name" value="Glyco_hydro_2_C"/>
    <property type="match status" value="1"/>
</dbReference>
<dbReference type="SUPFAM" id="SSF49785">
    <property type="entry name" value="Galactose-binding domain-like"/>
    <property type="match status" value="1"/>
</dbReference>
<dbReference type="PANTHER" id="PTHR46323">
    <property type="entry name" value="BETA-GALACTOSIDASE"/>
    <property type="match status" value="1"/>
</dbReference>
<sequence length="928" mass="104781">MKIKTLVLFSFLWTSCSQQVTKIDLSGSWQFTTDSTRWDNTIRLPGSMTSNGLGEDITVSTPWTGGIVDSAYFRSDAYARYRESGHIKVPFWLQPVKYYKGVAWYKKEITVPAGWEQQDIHLFLERCHWETRLWVDDIEVGMQNALGAPHQYDLSDVLRSGKHTLTLRIDNRIKDIDPGENSHSISDHTQGNWNGVVGDMYLQVRPKVNIARTIIYPDISDKSVRVKTILRNRKKSQATALLALEADGKRMQKKVTLQPGTNEVDAVLSLGDEIRLWDEFHPNLYQLKVSLTDEEQNTTDSREESFGMRDFKVVDGCITVNNRPVFLRGALDCAAFPKTGYPPTDQEAWKRIFTAFQAHGLNHVRFHSWCPPEAAFCAADEMGLYLEIECSSWANQSTTIGDGRPLDRFIWDESERIVATFGNHPSFCMMMYGNEPAGEGSSAYLSGFVSTWKEQDNRRLYCSSAGWPALPVSDFLSDPAPRIQGWGQGLRSIINAQSPCTDYDWSEYISRFSQPVVSHEIGQWCVYPNLEEISKYDGVMRPANLEIFRETLQKNGMIHLADSFLLASGKLQALCYKADIEAALRTRNFGGFQLLGLNDFPGQGTALVGVLDAFWEEKGYISPEEYRRFCAPTVPLARLPKLIYKNDETLKARVEVAHYGETPLKEITAEWTLADTSGSVLRSGQWEVDSLPIGNNFQLGEISASLAEIETPRRLVLEVAVDDKKNSWNIWVYPSTSPKVEGEENIRMVDRLDAVTLKALNSGASVLLSLKKGDLNRQMGGDIQVGFSSIFWNTAWTRGQAPHTLGILCNPEHPALSEFPTEYYSDYQWWDAMSHSGAIEIARVSSQISPIVRVIDDWFTNRPLALLFEVKVGNGKLLVSGIDFWQDMDKRTEARQLLYSLKKYMASPAFTPAVSVQAEQIQRLVSDK</sequence>
<dbReference type="EMBL" id="JGDB01000087">
    <property type="protein sequence ID" value="EXY91091.1"/>
    <property type="molecule type" value="Genomic_DNA"/>
</dbReference>
<dbReference type="GO" id="GO:0004565">
    <property type="term" value="F:beta-galactosidase activity"/>
    <property type="evidence" value="ECO:0007669"/>
    <property type="project" value="UniProtKB-EC"/>
</dbReference>
<name>A0A015V6V5_BACFG</name>
<dbReference type="AlphaFoldDB" id="A0A015V6V5"/>
<dbReference type="SUPFAM" id="SSF49303">
    <property type="entry name" value="beta-Galactosidase/glucuronidase domain"/>
    <property type="match status" value="1"/>
</dbReference>
<evidence type="ECO:0000259" key="7">
    <source>
        <dbReference type="Pfam" id="PF02836"/>
    </source>
</evidence>
<evidence type="ECO:0000256" key="4">
    <source>
        <dbReference type="ARBA" id="ARBA00022801"/>
    </source>
</evidence>
<reference evidence="8 9" key="1">
    <citation type="submission" date="2014-02" db="EMBL/GenBank/DDBJ databases">
        <authorList>
            <person name="Sears C."/>
            <person name="Carroll K."/>
            <person name="Sack B.R."/>
            <person name="Qadri F."/>
            <person name="Myers L.L."/>
            <person name="Chung G.-T."/>
            <person name="Escheverria P."/>
            <person name="Fraser C.M."/>
            <person name="Sadzewicz L."/>
            <person name="Shefchek K.A."/>
            <person name="Tallon L."/>
            <person name="Das S.P."/>
            <person name="Daugherty S."/>
            <person name="Mongodin E.F."/>
        </authorList>
    </citation>
    <scope>NUCLEOTIDE SEQUENCE [LARGE SCALE GENOMIC DNA]</scope>
    <source>
        <strain evidence="9">3998T(B)3</strain>
    </source>
</reference>
<evidence type="ECO:0000313" key="9">
    <source>
        <dbReference type="Proteomes" id="UP000020773"/>
    </source>
</evidence>
<dbReference type="InterPro" id="IPR036156">
    <property type="entry name" value="Beta-gal/glucu_dom_sf"/>
</dbReference>
<dbReference type="RefSeq" id="WP_008768332.1">
    <property type="nucleotide sequence ID" value="NZ_JGDB01000087.1"/>
</dbReference>
<dbReference type="InterPro" id="IPR013783">
    <property type="entry name" value="Ig-like_fold"/>
</dbReference>
<proteinExistence type="inferred from homology"/>